<dbReference type="OrthoDB" id="310217at2759"/>
<dbReference type="InterPro" id="IPR000719">
    <property type="entry name" value="Prot_kinase_dom"/>
</dbReference>
<dbReference type="InterPro" id="IPR008271">
    <property type="entry name" value="Ser/Thr_kinase_AS"/>
</dbReference>
<dbReference type="Proteomes" id="UP000011761">
    <property type="component" value="Unassembled WGS sequence"/>
</dbReference>
<accession>M2MZV1</accession>
<dbReference type="PANTHER" id="PTHR43671:SF98">
    <property type="entry name" value="SERINE_THREONINE-PROTEIN KINASE NEK11"/>
    <property type="match status" value="1"/>
</dbReference>
<keyword evidence="3" id="KW-0808">Transferase</keyword>
<dbReference type="GO" id="GO:0004674">
    <property type="term" value="F:protein serine/threonine kinase activity"/>
    <property type="evidence" value="ECO:0007669"/>
    <property type="project" value="UniProtKB-KW"/>
</dbReference>
<dbReference type="PANTHER" id="PTHR43671">
    <property type="entry name" value="SERINE/THREONINE-PROTEIN KINASE NEK"/>
    <property type="match status" value="1"/>
</dbReference>
<dbReference type="AlphaFoldDB" id="M2MZV1"/>
<evidence type="ECO:0000256" key="8">
    <source>
        <dbReference type="ARBA" id="ARBA00048679"/>
    </source>
</evidence>
<dbReference type="InterPro" id="IPR011009">
    <property type="entry name" value="Kinase-like_dom_sf"/>
</dbReference>
<keyword evidence="2" id="KW-0723">Serine/threonine-protein kinase</keyword>
<organism evidence="10 11">
    <name type="scientific">Baudoinia panamericana (strain UAMH 10762)</name>
    <name type="common">Angels' share fungus</name>
    <name type="synonym">Baudoinia compniacensis (strain UAMH 10762)</name>
    <dbReference type="NCBI Taxonomy" id="717646"/>
    <lineage>
        <taxon>Eukaryota</taxon>
        <taxon>Fungi</taxon>
        <taxon>Dikarya</taxon>
        <taxon>Ascomycota</taxon>
        <taxon>Pezizomycotina</taxon>
        <taxon>Dothideomycetes</taxon>
        <taxon>Dothideomycetidae</taxon>
        <taxon>Mycosphaerellales</taxon>
        <taxon>Teratosphaeriaceae</taxon>
        <taxon>Baudoinia</taxon>
    </lineage>
</organism>
<evidence type="ECO:0000256" key="6">
    <source>
        <dbReference type="ARBA" id="ARBA00022840"/>
    </source>
</evidence>
<dbReference type="GO" id="GO:0005634">
    <property type="term" value="C:nucleus"/>
    <property type="evidence" value="ECO:0007669"/>
    <property type="project" value="TreeGrafter"/>
</dbReference>
<name>M2MZV1_BAUPA</name>
<sequence>MELEYCSAGDLRKFLIHWTTARGHNNAAVPEHLILHYICSMTRGLGYIHNGVINADTGETVPNHEPMVHGDIKLDNVFLRWPTQPNYDLPDIVLGDFGMAQIEHRSVGTTGTTGYYPPEVRKVLDLEEDDPEAYDRAIVGRIMTRASDIYTFAATLCGLIFNVEFDNRDDAFELESLEDFFQATQYARTLPWLWEMVRRCLAEEPAQRLEIAELLGRLTWFQRGLREAWAAGMRVPLDSWPVIASHTEE</sequence>
<protein>
    <recommendedName>
        <fullName evidence="1">non-specific serine/threonine protein kinase</fullName>
        <ecNumber evidence="1">2.7.11.1</ecNumber>
    </recommendedName>
</protein>
<dbReference type="SMART" id="SM00220">
    <property type="entry name" value="S_TKc"/>
    <property type="match status" value="1"/>
</dbReference>
<evidence type="ECO:0000256" key="5">
    <source>
        <dbReference type="ARBA" id="ARBA00022777"/>
    </source>
</evidence>
<comment type="catalytic activity">
    <reaction evidence="8">
        <text>L-seryl-[protein] + ATP = O-phospho-L-seryl-[protein] + ADP + H(+)</text>
        <dbReference type="Rhea" id="RHEA:17989"/>
        <dbReference type="Rhea" id="RHEA-COMP:9863"/>
        <dbReference type="Rhea" id="RHEA-COMP:11604"/>
        <dbReference type="ChEBI" id="CHEBI:15378"/>
        <dbReference type="ChEBI" id="CHEBI:29999"/>
        <dbReference type="ChEBI" id="CHEBI:30616"/>
        <dbReference type="ChEBI" id="CHEBI:83421"/>
        <dbReference type="ChEBI" id="CHEBI:456216"/>
        <dbReference type="EC" id="2.7.11.1"/>
    </reaction>
</comment>
<evidence type="ECO:0000256" key="7">
    <source>
        <dbReference type="ARBA" id="ARBA00047899"/>
    </source>
</evidence>
<dbReference type="KEGG" id="bcom:BAUCODRAFT_32907"/>
<evidence type="ECO:0000256" key="4">
    <source>
        <dbReference type="ARBA" id="ARBA00022741"/>
    </source>
</evidence>
<dbReference type="Gene3D" id="1.10.510.10">
    <property type="entry name" value="Transferase(Phosphotransferase) domain 1"/>
    <property type="match status" value="1"/>
</dbReference>
<dbReference type="RefSeq" id="XP_007675203.1">
    <property type="nucleotide sequence ID" value="XM_007677013.1"/>
</dbReference>
<feature type="domain" description="Protein kinase" evidence="9">
    <location>
        <begin position="1"/>
        <end position="221"/>
    </location>
</feature>
<dbReference type="SUPFAM" id="SSF56112">
    <property type="entry name" value="Protein kinase-like (PK-like)"/>
    <property type="match status" value="1"/>
</dbReference>
<dbReference type="InterPro" id="IPR050660">
    <property type="entry name" value="NEK_Ser/Thr_kinase"/>
</dbReference>
<dbReference type="GeneID" id="19111894"/>
<dbReference type="PROSITE" id="PS50011">
    <property type="entry name" value="PROTEIN_KINASE_DOM"/>
    <property type="match status" value="1"/>
</dbReference>
<keyword evidence="6" id="KW-0067">ATP-binding</keyword>
<gene>
    <name evidence="10" type="ORF">BAUCODRAFT_32907</name>
</gene>
<keyword evidence="11" id="KW-1185">Reference proteome</keyword>
<evidence type="ECO:0000256" key="2">
    <source>
        <dbReference type="ARBA" id="ARBA00022527"/>
    </source>
</evidence>
<dbReference type="GO" id="GO:0005524">
    <property type="term" value="F:ATP binding"/>
    <property type="evidence" value="ECO:0007669"/>
    <property type="project" value="UniProtKB-KW"/>
</dbReference>
<dbReference type="Pfam" id="PF00069">
    <property type="entry name" value="Pkinase"/>
    <property type="match status" value="1"/>
</dbReference>
<comment type="catalytic activity">
    <reaction evidence="7">
        <text>L-threonyl-[protein] + ATP = O-phospho-L-threonyl-[protein] + ADP + H(+)</text>
        <dbReference type="Rhea" id="RHEA:46608"/>
        <dbReference type="Rhea" id="RHEA-COMP:11060"/>
        <dbReference type="Rhea" id="RHEA-COMP:11605"/>
        <dbReference type="ChEBI" id="CHEBI:15378"/>
        <dbReference type="ChEBI" id="CHEBI:30013"/>
        <dbReference type="ChEBI" id="CHEBI:30616"/>
        <dbReference type="ChEBI" id="CHEBI:61977"/>
        <dbReference type="ChEBI" id="CHEBI:456216"/>
        <dbReference type="EC" id="2.7.11.1"/>
    </reaction>
</comment>
<reference evidence="10 11" key="1">
    <citation type="journal article" date="2012" name="PLoS Pathog.">
        <title>Diverse lifestyles and strategies of plant pathogenesis encoded in the genomes of eighteen Dothideomycetes fungi.</title>
        <authorList>
            <person name="Ohm R.A."/>
            <person name="Feau N."/>
            <person name="Henrissat B."/>
            <person name="Schoch C.L."/>
            <person name="Horwitz B.A."/>
            <person name="Barry K.W."/>
            <person name="Condon B.J."/>
            <person name="Copeland A.C."/>
            <person name="Dhillon B."/>
            <person name="Glaser F."/>
            <person name="Hesse C.N."/>
            <person name="Kosti I."/>
            <person name="LaButti K."/>
            <person name="Lindquist E.A."/>
            <person name="Lucas S."/>
            <person name="Salamov A.A."/>
            <person name="Bradshaw R.E."/>
            <person name="Ciuffetti L."/>
            <person name="Hamelin R.C."/>
            <person name="Kema G.H.J."/>
            <person name="Lawrence C."/>
            <person name="Scott J.A."/>
            <person name="Spatafora J.W."/>
            <person name="Turgeon B.G."/>
            <person name="de Wit P.J.G.M."/>
            <person name="Zhong S."/>
            <person name="Goodwin S.B."/>
            <person name="Grigoriev I.V."/>
        </authorList>
    </citation>
    <scope>NUCLEOTIDE SEQUENCE [LARGE SCALE GENOMIC DNA]</scope>
    <source>
        <strain evidence="10 11">UAMH 10762</strain>
    </source>
</reference>
<dbReference type="eggNOG" id="KOG0591">
    <property type="taxonomic scope" value="Eukaryota"/>
</dbReference>
<evidence type="ECO:0000259" key="9">
    <source>
        <dbReference type="PROSITE" id="PS50011"/>
    </source>
</evidence>
<evidence type="ECO:0000313" key="11">
    <source>
        <dbReference type="Proteomes" id="UP000011761"/>
    </source>
</evidence>
<keyword evidence="5" id="KW-0418">Kinase</keyword>
<dbReference type="EC" id="2.7.11.1" evidence="1"/>
<dbReference type="PROSITE" id="PS00108">
    <property type="entry name" value="PROTEIN_KINASE_ST"/>
    <property type="match status" value="1"/>
</dbReference>
<dbReference type="HOGENOM" id="CLU_1115572_0_0_1"/>
<evidence type="ECO:0000256" key="3">
    <source>
        <dbReference type="ARBA" id="ARBA00022679"/>
    </source>
</evidence>
<keyword evidence="4" id="KW-0547">Nucleotide-binding</keyword>
<dbReference type="STRING" id="717646.M2MZV1"/>
<evidence type="ECO:0000313" key="10">
    <source>
        <dbReference type="EMBL" id="EMC97163.1"/>
    </source>
</evidence>
<proteinExistence type="predicted"/>
<dbReference type="EMBL" id="KB445554">
    <property type="protein sequence ID" value="EMC97163.1"/>
    <property type="molecule type" value="Genomic_DNA"/>
</dbReference>
<evidence type="ECO:0000256" key="1">
    <source>
        <dbReference type="ARBA" id="ARBA00012513"/>
    </source>
</evidence>